<dbReference type="PANTHER" id="PTHR43585">
    <property type="entry name" value="FUMIPYRROLE BIOSYNTHESIS PROTEIN C"/>
    <property type="match status" value="1"/>
</dbReference>
<dbReference type="PANTHER" id="PTHR43585:SF2">
    <property type="entry name" value="ATP-GRASP ENZYME FSQD"/>
    <property type="match status" value="1"/>
</dbReference>
<dbReference type="SUPFAM" id="SSF56059">
    <property type="entry name" value="Glutathione synthetase ATP-binding domain-like"/>
    <property type="match status" value="1"/>
</dbReference>
<evidence type="ECO:0000313" key="7">
    <source>
        <dbReference type="Proteomes" id="UP000198956"/>
    </source>
</evidence>
<dbReference type="InterPro" id="IPR052032">
    <property type="entry name" value="ATP-dep_AA_Ligase"/>
</dbReference>
<dbReference type="InterPro" id="IPR040570">
    <property type="entry name" value="LAL_C2"/>
</dbReference>
<proteinExistence type="predicted"/>
<keyword evidence="2 4" id="KW-0547">Nucleotide-binding</keyword>
<evidence type="ECO:0000259" key="5">
    <source>
        <dbReference type="PROSITE" id="PS50975"/>
    </source>
</evidence>
<dbReference type="GO" id="GO:0016874">
    <property type="term" value="F:ligase activity"/>
    <property type="evidence" value="ECO:0007669"/>
    <property type="project" value="UniProtKB-KW"/>
</dbReference>
<dbReference type="Gene3D" id="3.40.50.20">
    <property type="match status" value="1"/>
</dbReference>
<organism evidence="6 7">
    <name type="scientific">Aneurinibacillus thermoaerophilus</name>
    <dbReference type="NCBI Taxonomy" id="143495"/>
    <lineage>
        <taxon>Bacteria</taxon>
        <taxon>Bacillati</taxon>
        <taxon>Bacillota</taxon>
        <taxon>Bacilli</taxon>
        <taxon>Bacillales</taxon>
        <taxon>Paenibacillaceae</taxon>
        <taxon>Aneurinibacillus group</taxon>
        <taxon>Aneurinibacillus</taxon>
    </lineage>
</organism>
<evidence type="ECO:0000256" key="1">
    <source>
        <dbReference type="ARBA" id="ARBA00022598"/>
    </source>
</evidence>
<dbReference type="PROSITE" id="PS50975">
    <property type="entry name" value="ATP_GRASP"/>
    <property type="match status" value="1"/>
</dbReference>
<dbReference type="Pfam" id="PF13535">
    <property type="entry name" value="ATP-grasp_4"/>
    <property type="match status" value="1"/>
</dbReference>
<dbReference type="AlphaFoldDB" id="A0A1G8AQ74"/>
<dbReference type="Proteomes" id="UP000198956">
    <property type="component" value="Unassembled WGS sequence"/>
</dbReference>
<reference evidence="6 7" key="1">
    <citation type="submission" date="2016-10" db="EMBL/GenBank/DDBJ databases">
        <authorList>
            <person name="de Groot N.N."/>
        </authorList>
    </citation>
    <scope>NUCLEOTIDE SEQUENCE [LARGE SCALE GENOMIC DNA]</scope>
    <source>
        <strain evidence="6 7">L 420-91</strain>
    </source>
</reference>
<evidence type="ECO:0000256" key="2">
    <source>
        <dbReference type="ARBA" id="ARBA00022741"/>
    </source>
</evidence>
<evidence type="ECO:0000313" key="6">
    <source>
        <dbReference type="EMBL" id="SDH23034.1"/>
    </source>
</evidence>
<accession>A0A1G8AQ74</accession>
<dbReference type="GO" id="GO:0046872">
    <property type="term" value="F:metal ion binding"/>
    <property type="evidence" value="ECO:0007669"/>
    <property type="project" value="InterPro"/>
</dbReference>
<dbReference type="Pfam" id="PF18603">
    <property type="entry name" value="LAL_C2"/>
    <property type="match status" value="1"/>
</dbReference>
<evidence type="ECO:0000256" key="4">
    <source>
        <dbReference type="PROSITE-ProRule" id="PRU00409"/>
    </source>
</evidence>
<dbReference type="OrthoDB" id="9803907at2"/>
<dbReference type="Gene3D" id="3.30.470.20">
    <property type="entry name" value="ATP-grasp fold, B domain"/>
    <property type="match status" value="1"/>
</dbReference>
<dbReference type="GO" id="GO:0005524">
    <property type="term" value="F:ATP binding"/>
    <property type="evidence" value="ECO:0007669"/>
    <property type="project" value="UniProtKB-UniRule"/>
</dbReference>
<evidence type="ECO:0000256" key="3">
    <source>
        <dbReference type="ARBA" id="ARBA00022840"/>
    </source>
</evidence>
<dbReference type="InterPro" id="IPR011761">
    <property type="entry name" value="ATP-grasp"/>
</dbReference>
<protein>
    <submittedName>
        <fullName evidence="6">ATP-grasp domain-containing protein</fullName>
    </submittedName>
</protein>
<feature type="domain" description="ATP-grasp" evidence="5">
    <location>
        <begin position="109"/>
        <end position="303"/>
    </location>
</feature>
<keyword evidence="3 4" id="KW-0067">ATP-binding</keyword>
<gene>
    <name evidence="6" type="ORF">SAMN04489735_101741</name>
</gene>
<sequence>MNEYVVILGASRYGVEAAFKCGFKTVVVTDRNSSISTEISKIAEAVFYVQDIEDKDHVLLTVKKIINLYGDVELVLSFTELGLETAAYISEKLNLKTNSLETVVKTRNKGLMRQVLQTDPELRLDVISGKVSSFPRKFPYLRPAIIKPLDGFGSKGVCYISNQNDWEQWLEANQDSSNEWILEPYINGPEYSVETVSSNGNHLILGITEKQTTGKPNFIEIGHIVPTQLENDKVEQIEQLTIKALNLLNIQYGPGHIEIKWDLEENKPVIIEIHTRPGGDFIPYLHQLSSDLNQYELGILSYFDEKSINVKPIYKRASLVKFLTFPEGILQQVSIEKEINKDYIKDWAVYYKLGDYIRKTTDSYTRSGHVIVSSSTVEESKRLCDNFINNLKYKIIKNKESM</sequence>
<dbReference type="RefSeq" id="WP_091260581.1">
    <property type="nucleotide sequence ID" value="NZ_FNDE01000017.1"/>
</dbReference>
<keyword evidence="1" id="KW-0436">Ligase</keyword>
<name>A0A1G8AQ74_ANETH</name>
<dbReference type="EMBL" id="FNDE01000017">
    <property type="protein sequence ID" value="SDH23034.1"/>
    <property type="molecule type" value="Genomic_DNA"/>
</dbReference>